<dbReference type="Pfam" id="PF13577">
    <property type="entry name" value="SnoaL_4"/>
    <property type="match status" value="1"/>
</dbReference>
<organism evidence="3 4">
    <name type="scientific">Nocardia jiangxiensis</name>
    <dbReference type="NCBI Taxonomy" id="282685"/>
    <lineage>
        <taxon>Bacteria</taxon>
        <taxon>Bacillati</taxon>
        <taxon>Actinomycetota</taxon>
        <taxon>Actinomycetes</taxon>
        <taxon>Mycobacteriales</taxon>
        <taxon>Nocardiaceae</taxon>
        <taxon>Nocardia</taxon>
    </lineage>
</organism>
<dbReference type="InterPro" id="IPR037401">
    <property type="entry name" value="SnoaL-like"/>
</dbReference>
<evidence type="ECO:0000259" key="2">
    <source>
        <dbReference type="Pfam" id="PF13577"/>
    </source>
</evidence>
<gene>
    <name evidence="3" type="ORF">ACFYXQ_07315</name>
</gene>
<protein>
    <submittedName>
        <fullName evidence="3">Nuclear transport factor 2 family protein</fullName>
    </submittedName>
</protein>
<reference evidence="3 4" key="1">
    <citation type="submission" date="2024-10" db="EMBL/GenBank/DDBJ databases">
        <title>The Natural Products Discovery Center: Release of the First 8490 Sequenced Strains for Exploring Actinobacteria Biosynthetic Diversity.</title>
        <authorList>
            <person name="Kalkreuter E."/>
            <person name="Kautsar S.A."/>
            <person name="Yang D."/>
            <person name="Bader C.D."/>
            <person name="Teijaro C.N."/>
            <person name="Fluegel L."/>
            <person name="Davis C.M."/>
            <person name="Simpson J.R."/>
            <person name="Lauterbach L."/>
            <person name="Steele A.D."/>
            <person name="Gui C."/>
            <person name="Meng S."/>
            <person name="Li G."/>
            <person name="Viehrig K."/>
            <person name="Ye F."/>
            <person name="Su P."/>
            <person name="Kiefer A.F."/>
            <person name="Nichols A."/>
            <person name="Cepeda A.J."/>
            <person name="Yan W."/>
            <person name="Fan B."/>
            <person name="Jiang Y."/>
            <person name="Adhikari A."/>
            <person name="Zheng C.-J."/>
            <person name="Schuster L."/>
            <person name="Cowan T.M."/>
            <person name="Smanski M.J."/>
            <person name="Chevrette M.G."/>
            <person name="De Carvalho L.P.S."/>
            <person name="Shen B."/>
        </authorList>
    </citation>
    <scope>NUCLEOTIDE SEQUENCE [LARGE SCALE GENOMIC DNA]</scope>
    <source>
        <strain evidence="3 4">NPDC002593</strain>
    </source>
</reference>
<keyword evidence="4" id="KW-1185">Reference proteome</keyword>
<proteinExistence type="predicted"/>
<evidence type="ECO:0000256" key="1">
    <source>
        <dbReference type="SAM" id="MobiDB-lite"/>
    </source>
</evidence>
<evidence type="ECO:0000313" key="4">
    <source>
        <dbReference type="Proteomes" id="UP001601992"/>
    </source>
</evidence>
<evidence type="ECO:0000313" key="3">
    <source>
        <dbReference type="EMBL" id="MFF3567579.1"/>
    </source>
</evidence>
<dbReference type="SUPFAM" id="SSF54427">
    <property type="entry name" value="NTF2-like"/>
    <property type="match status" value="1"/>
</dbReference>
<dbReference type="Gene3D" id="3.10.450.50">
    <property type="match status" value="1"/>
</dbReference>
<dbReference type="EMBL" id="JBIAQY010000002">
    <property type="protein sequence ID" value="MFF3567579.1"/>
    <property type="molecule type" value="Genomic_DNA"/>
</dbReference>
<feature type="region of interest" description="Disordered" evidence="1">
    <location>
        <begin position="164"/>
        <end position="186"/>
    </location>
</feature>
<dbReference type="RefSeq" id="WP_387402866.1">
    <property type="nucleotide sequence ID" value="NZ_JBIAQY010000002.1"/>
</dbReference>
<feature type="domain" description="SnoaL-like" evidence="2">
    <location>
        <begin position="22"/>
        <end position="148"/>
    </location>
</feature>
<sequence length="186" mass="20673">MPKSHATQCSSAMSADRDVIAALAAKQAITEQLHSYSRGLDRMDRTLAERVWHADGTADYGPGYRGSGSGFLDFVWEYHAGFRAHSHLVSNALIDVDLESGTAVSETYVAVWLQTIPVDGTVTDQQHRGRYLDRWSLREGRWAIDHRTYVADILYQGRHAAIPDTKHSAPSGTRDRTDLSYPTLGL</sequence>
<comment type="caution">
    <text evidence="3">The sequence shown here is derived from an EMBL/GenBank/DDBJ whole genome shotgun (WGS) entry which is preliminary data.</text>
</comment>
<accession>A0ABW6RU97</accession>
<dbReference type="InterPro" id="IPR032710">
    <property type="entry name" value="NTF2-like_dom_sf"/>
</dbReference>
<name>A0ABW6RU97_9NOCA</name>
<dbReference type="Proteomes" id="UP001601992">
    <property type="component" value="Unassembled WGS sequence"/>
</dbReference>